<dbReference type="GO" id="GO:2000234">
    <property type="term" value="P:positive regulation of rRNA processing"/>
    <property type="evidence" value="ECO:0007669"/>
    <property type="project" value="TreeGrafter"/>
</dbReference>
<dbReference type="SUPFAM" id="SSF50978">
    <property type="entry name" value="WD40 repeat-like"/>
    <property type="match status" value="2"/>
</dbReference>
<dbReference type="GO" id="GO:0006364">
    <property type="term" value="P:rRNA processing"/>
    <property type="evidence" value="ECO:0007669"/>
    <property type="project" value="UniProtKB-KW"/>
</dbReference>
<name>A0A1V9ZG63_ACHHY</name>
<evidence type="ECO:0000256" key="5">
    <source>
        <dbReference type="ARBA" id="ARBA00022737"/>
    </source>
</evidence>
<dbReference type="PROSITE" id="PS50294">
    <property type="entry name" value="WD_REPEATS_REGION"/>
    <property type="match status" value="1"/>
</dbReference>
<dbReference type="STRING" id="1202772.A0A1V9ZG63"/>
<feature type="repeat" description="WD" evidence="8">
    <location>
        <begin position="109"/>
        <end position="151"/>
    </location>
</feature>
<keyword evidence="7" id="KW-0539">Nucleus</keyword>
<feature type="domain" description="WD repeat-containing protein 75 second beta-propeller" evidence="9">
    <location>
        <begin position="437"/>
        <end position="706"/>
    </location>
</feature>
<dbReference type="SMART" id="SM00320">
    <property type="entry name" value="WD40"/>
    <property type="match status" value="7"/>
</dbReference>
<evidence type="ECO:0000256" key="6">
    <source>
        <dbReference type="ARBA" id="ARBA00023163"/>
    </source>
</evidence>
<evidence type="ECO:0000256" key="4">
    <source>
        <dbReference type="ARBA" id="ARBA00022574"/>
    </source>
</evidence>
<keyword evidence="2" id="KW-0690">Ribosome biogenesis</keyword>
<dbReference type="EMBL" id="JNBR01000124">
    <property type="protein sequence ID" value="OQR96978.1"/>
    <property type="molecule type" value="Genomic_DNA"/>
</dbReference>
<evidence type="ECO:0000256" key="2">
    <source>
        <dbReference type="ARBA" id="ARBA00022517"/>
    </source>
</evidence>
<comment type="subcellular location">
    <subcellularLocation>
        <location evidence="1">Nucleus</location>
        <location evidence="1">Nucleolus</location>
    </subcellularLocation>
</comment>
<dbReference type="OrthoDB" id="4096at2759"/>
<feature type="repeat" description="WD" evidence="8">
    <location>
        <begin position="332"/>
        <end position="373"/>
    </location>
</feature>
<gene>
    <name evidence="10" type="ORF">ACHHYP_12857</name>
</gene>
<keyword evidence="5" id="KW-0677">Repeat</keyword>
<dbReference type="GO" id="GO:0045943">
    <property type="term" value="P:positive regulation of transcription by RNA polymerase I"/>
    <property type="evidence" value="ECO:0007669"/>
    <property type="project" value="InterPro"/>
</dbReference>
<dbReference type="PANTHER" id="PTHR44215:SF1">
    <property type="entry name" value="WD REPEAT-CONTAINING PROTEIN 75"/>
    <property type="match status" value="1"/>
</dbReference>
<evidence type="ECO:0000256" key="8">
    <source>
        <dbReference type="PROSITE-ProRule" id="PRU00221"/>
    </source>
</evidence>
<keyword evidence="3" id="KW-0698">rRNA processing</keyword>
<reference evidence="10 11" key="1">
    <citation type="journal article" date="2014" name="Genome Biol. Evol.">
        <title>The secreted proteins of Achlya hypogyna and Thraustotheca clavata identify the ancestral oomycete secretome and reveal gene acquisitions by horizontal gene transfer.</title>
        <authorList>
            <person name="Misner I."/>
            <person name="Blouin N."/>
            <person name="Leonard G."/>
            <person name="Richards T.A."/>
            <person name="Lane C.E."/>
        </authorList>
    </citation>
    <scope>NUCLEOTIDE SEQUENCE [LARGE SCALE GENOMIC DNA]</scope>
    <source>
        <strain evidence="10 11">ATCC 48635</strain>
    </source>
</reference>
<dbReference type="InterPro" id="IPR053826">
    <property type="entry name" value="WDR75"/>
</dbReference>
<keyword evidence="4 8" id="KW-0853">WD repeat</keyword>
<dbReference type="InterPro" id="IPR036322">
    <property type="entry name" value="WD40_repeat_dom_sf"/>
</dbReference>
<dbReference type="AlphaFoldDB" id="A0A1V9ZG63"/>
<evidence type="ECO:0000256" key="1">
    <source>
        <dbReference type="ARBA" id="ARBA00004604"/>
    </source>
</evidence>
<sequence>MAQKLTSGPTRAQRCHGIKVATDGKSVFEAHGDAVVVRSAKTGEVVQYLRTLTKPKDPNQNAAAEAIRLKMRDAELRAHFDKVYKKPEGCDATHKSRWVVRQVAKYAIPEDHLSHVTSFAPHPTSTNLLLVATADHLLRIWDVSTGAVVETFTLDAPAVWMAASTVDPSLVVIVLNDTPRMERKLAFRLSHKQVHEGKRAAWTVNLHDLETTSWHMVAFNLTKGTIEQAICEGHHRPFFGAALQQRMSPKSPFVNAVAAIADHKLFVARIGVKNTGDEAPRNVVVSTFKHERRFTCVAMHPTKDEAVTGDSSGRMQVWHDLDSEAAVAPSKLHWHAHAVGCLAYSVDGTYVVSGGEEFVLVLWHLESGRRQHVPRLSAQLTSIAVRPDGAGYLVAGHDNSVLYYNHVTATHVWHACGLSRVGLSSAKTLINGRMALEPWANTLALQGTSLIGNVQLYHPLQDRVLSTVALTERNQVSRTFNEAPTRTYATQIAFSPATRTMATVTVTEGESALRFWTRKGDGSFAVNTDVDAPHGPDHTVTAMAAHDKLVVTADDQGEFRVWARGDGGVWGCQSLSQYRRASVGAVAFSDDGSLLAVAYGPLVTLWDPATNALRSVLAYPKDDVLDVAFTGASSPFLVARTASGVYVWSLLTLSIHWFYSLPVTTMSVLKGGESQLLLGVTTRQNKKLVGHLFVFALSSPTPTAIYRLPGVSIADACFYQGHILVMDTKSTVHAVGDAMLVSATPATLHEESQSIMQQLYGSWTTPEAAKTEAKADGKSADGIFQAPVHVLPPLRSLYRSFLDAMLTKSKELEVAATTSSKHVRRDEAVVPVAKRAKVQEEAPEDTYAALKRVFSHK</sequence>
<organism evidence="10 11">
    <name type="scientific">Achlya hypogyna</name>
    <name type="common">Oomycete</name>
    <name type="synonym">Protoachlya hypogyna</name>
    <dbReference type="NCBI Taxonomy" id="1202772"/>
    <lineage>
        <taxon>Eukaryota</taxon>
        <taxon>Sar</taxon>
        <taxon>Stramenopiles</taxon>
        <taxon>Oomycota</taxon>
        <taxon>Saprolegniomycetes</taxon>
        <taxon>Saprolegniales</taxon>
        <taxon>Achlyaceae</taxon>
        <taxon>Achlya</taxon>
    </lineage>
</organism>
<dbReference type="PANTHER" id="PTHR44215">
    <property type="entry name" value="WD REPEAT-CONTAINING PROTEIN 75"/>
    <property type="match status" value="1"/>
</dbReference>
<dbReference type="InterPro" id="IPR001680">
    <property type="entry name" value="WD40_rpt"/>
</dbReference>
<dbReference type="GO" id="GO:0032040">
    <property type="term" value="C:small-subunit processome"/>
    <property type="evidence" value="ECO:0007669"/>
    <property type="project" value="InterPro"/>
</dbReference>
<proteinExistence type="predicted"/>
<dbReference type="InterPro" id="IPR057644">
    <property type="entry name" value="Beta-prop_WDR75_2nd"/>
</dbReference>
<dbReference type="Proteomes" id="UP000243579">
    <property type="component" value="Unassembled WGS sequence"/>
</dbReference>
<evidence type="ECO:0000256" key="7">
    <source>
        <dbReference type="ARBA" id="ARBA00023242"/>
    </source>
</evidence>
<comment type="caution">
    <text evidence="10">The sequence shown here is derived from an EMBL/GenBank/DDBJ whole genome shotgun (WGS) entry which is preliminary data.</text>
</comment>
<dbReference type="Pfam" id="PF00400">
    <property type="entry name" value="WD40"/>
    <property type="match status" value="1"/>
</dbReference>
<keyword evidence="6" id="KW-0804">Transcription</keyword>
<evidence type="ECO:0000259" key="9">
    <source>
        <dbReference type="Pfam" id="PF23769"/>
    </source>
</evidence>
<accession>A0A1V9ZG63</accession>
<keyword evidence="11" id="KW-1185">Reference proteome</keyword>
<dbReference type="Pfam" id="PF23869">
    <property type="entry name" value="Beta-prop_WDR75_1st"/>
    <property type="match status" value="1"/>
</dbReference>
<dbReference type="PROSITE" id="PS50082">
    <property type="entry name" value="WD_REPEATS_2"/>
    <property type="match status" value="2"/>
</dbReference>
<protein>
    <recommendedName>
        <fullName evidence="9">WD repeat-containing protein 75 second beta-propeller domain-containing protein</fullName>
    </recommendedName>
</protein>
<evidence type="ECO:0000313" key="11">
    <source>
        <dbReference type="Proteomes" id="UP000243579"/>
    </source>
</evidence>
<evidence type="ECO:0000256" key="3">
    <source>
        <dbReference type="ARBA" id="ARBA00022552"/>
    </source>
</evidence>
<evidence type="ECO:0000313" key="10">
    <source>
        <dbReference type="EMBL" id="OQR96978.1"/>
    </source>
</evidence>
<dbReference type="InterPro" id="IPR015943">
    <property type="entry name" value="WD40/YVTN_repeat-like_dom_sf"/>
</dbReference>
<dbReference type="Gene3D" id="2.130.10.10">
    <property type="entry name" value="YVTN repeat-like/Quinoprotein amine dehydrogenase"/>
    <property type="match status" value="3"/>
</dbReference>
<dbReference type="GO" id="GO:0003723">
    <property type="term" value="F:RNA binding"/>
    <property type="evidence" value="ECO:0007669"/>
    <property type="project" value="InterPro"/>
</dbReference>
<dbReference type="Pfam" id="PF23769">
    <property type="entry name" value="Beta-prop_WDR75_2nd"/>
    <property type="match status" value="1"/>
</dbReference>